<feature type="domain" description="Actin-like protein N-terminal" evidence="1">
    <location>
        <begin position="7"/>
        <end position="155"/>
    </location>
</feature>
<proteinExistence type="predicted"/>
<dbReference type="AlphaFoldDB" id="A0A246J8G9"/>
<dbReference type="Proteomes" id="UP000197468">
    <property type="component" value="Unassembled WGS sequence"/>
</dbReference>
<reference evidence="3 4" key="1">
    <citation type="journal article" date="2008" name="Int. J. Syst. Evol. Microbiol.">
        <title>Description of Roseateles aquatilis sp. nov. and Roseateles terrae sp. nov., in the class Betaproteobacteria, and emended description of the genus Roseateles.</title>
        <authorList>
            <person name="Gomila M."/>
            <person name="Bowien B."/>
            <person name="Falsen E."/>
            <person name="Moore E.R."/>
            <person name="Lalucat J."/>
        </authorList>
    </citation>
    <scope>NUCLEOTIDE SEQUENCE [LARGE SCALE GENOMIC DNA]</scope>
    <source>
        <strain evidence="3 4">CCUG 48205</strain>
    </source>
</reference>
<feature type="domain" description="Actin homologue MreB-like C-terminal" evidence="2">
    <location>
        <begin position="177"/>
        <end position="297"/>
    </location>
</feature>
<organism evidence="3 4">
    <name type="scientific">Roseateles aquatilis</name>
    <dbReference type="NCBI Taxonomy" id="431061"/>
    <lineage>
        <taxon>Bacteria</taxon>
        <taxon>Pseudomonadati</taxon>
        <taxon>Pseudomonadota</taxon>
        <taxon>Betaproteobacteria</taxon>
        <taxon>Burkholderiales</taxon>
        <taxon>Sphaerotilaceae</taxon>
        <taxon>Roseateles</taxon>
    </lineage>
</organism>
<dbReference type="Pfam" id="PF17989">
    <property type="entry name" value="ALP_N"/>
    <property type="match status" value="1"/>
</dbReference>
<dbReference type="SUPFAM" id="SSF53067">
    <property type="entry name" value="Actin-like ATPase domain"/>
    <property type="match status" value="2"/>
</dbReference>
<keyword evidence="4" id="KW-1185">Reference proteome</keyword>
<dbReference type="RefSeq" id="WP_088385821.1">
    <property type="nucleotide sequence ID" value="NZ_NIOF01000006.1"/>
</dbReference>
<dbReference type="InterPro" id="IPR022389">
    <property type="entry name" value="PRTRC_protein-D"/>
</dbReference>
<accession>A0A246J8G9</accession>
<dbReference type="NCBIfam" id="TIGR03739">
    <property type="entry name" value="PRTRC_D"/>
    <property type="match status" value="1"/>
</dbReference>
<comment type="caution">
    <text evidence="3">The sequence shown here is derived from an EMBL/GenBank/DDBJ whole genome shotgun (WGS) entry which is preliminary data.</text>
</comment>
<gene>
    <name evidence="3" type="ORF">CDN99_15810</name>
</gene>
<evidence type="ECO:0000259" key="1">
    <source>
        <dbReference type="Pfam" id="PF17989"/>
    </source>
</evidence>
<dbReference type="OrthoDB" id="143284at2"/>
<protein>
    <recommendedName>
        <fullName evidence="5">PRTRC system protein D</fullName>
    </recommendedName>
</protein>
<dbReference type="InterPro" id="IPR049067">
    <property type="entry name" value="MreB-like_C"/>
</dbReference>
<dbReference type="EMBL" id="NIOF01000006">
    <property type="protein sequence ID" value="OWQ88934.1"/>
    <property type="molecule type" value="Genomic_DNA"/>
</dbReference>
<dbReference type="Gene3D" id="3.30.420.40">
    <property type="match status" value="2"/>
</dbReference>
<evidence type="ECO:0000259" key="2">
    <source>
        <dbReference type="Pfam" id="PF21522"/>
    </source>
</evidence>
<dbReference type="InterPro" id="IPR040607">
    <property type="entry name" value="ALP_N"/>
</dbReference>
<sequence length="352" mass="38482">MAPIIRAIDVGFGNTKYVVASTPGKIDCAQFPSIAYFMFGDAAQDAMGTKRKTVAPHVDGLYYEVGPDVELASDRFRGRNLHDGFSETPEYRALLAGALHFMKVDRVDLLVLGLPVAQYVAKKAALEKLSGLTLDVGRKRKVSLGRVIAVAQPQGALFAYATQLGAPSSVAQGRSLVVDVGSRTFDWLVTHGMKVVTKMSDSVTRGVSDVLLAIAREIGRELKEDYRNLEAIDLALRSGKKLRAYQREYDLKRYDTIVQKVADQAVVAMVQSLDGKDQIENIVLVGGGAQLFRKAVKKHFPRHEIHEVNEPIYANVRGFQLLGELYAREKPDLAHELAGSATAATTATEARP</sequence>
<evidence type="ECO:0008006" key="5">
    <source>
        <dbReference type="Google" id="ProtNLM"/>
    </source>
</evidence>
<name>A0A246J8G9_9BURK</name>
<evidence type="ECO:0000313" key="4">
    <source>
        <dbReference type="Proteomes" id="UP000197468"/>
    </source>
</evidence>
<dbReference type="InterPro" id="IPR043129">
    <property type="entry name" value="ATPase_NBD"/>
</dbReference>
<evidence type="ECO:0000313" key="3">
    <source>
        <dbReference type="EMBL" id="OWQ88934.1"/>
    </source>
</evidence>
<dbReference type="Pfam" id="PF21522">
    <property type="entry name" value="MreB-like_C"/>
    <property type="match status" value="1"/>
</dbReference>